<sequence>MPAPQFSVRSGAVGTVLALVVALLLTGAPGPASGASAYQVWTAASKTLVVRGTPVTISGSVGPSAAGHTVVLQQYAGRWTSVASAKLSSTSHYSFRKAVPLGSTAFRVTKAASSTRAAGTSKVVRVVGVKPGFSSVTSGPGHTCALKYDHTLWCFGSNFDGQLGLGTTKEVPSLRRIGTSSWLWVKAGWFNTCGVRTDRTMWCTGHNEDGGAIAGPGRDAYHFTQMGTRHDWAEVTPGSYGGCGRTTGQVALCWGKGWHGADGTDTWTPYPVAYANWLRVASGPRGDAQGCGIRLGDLLWCFHENSSLEPSPYVLDSSRWASLESGYGQSCGLHTAKSLWCWGDSTYGQSGPGPTSDTPQHVAAGSWRNASAGYQFSCGVRSDGTAWCWGSNEYGKLGTGSYSPATSHTPLQVGSWTTWAVVDAGYDSACGIRTDGALFCWGMVTAPGEVADPDLPAPTHNHPVRMG</sequence>
<dbReference type="AlphaFoldDB" id="A0A3N0DVX2"/>
<dbReference type="SUPFAM" id="SSF50985">
    <property type="entry name" value="RCC1/BLIP-II"/>
    <property type="match status" value="1"/>
</dbReference>
<evidence type="ECO:0008006" key="3">
    <source>
        <dbReference type="Google" id="ProtNLM"/>
    </source>
</evidence>
<gene>
    <name evidence="1" type="ORF">EFL95_12515</name>
</gene>
<dbReference type="PANTHER" id="PTHR45982">
    <property type="entry name" value="REGULATOR OF CHROMOSOME CONDENSATION"/>
    <property type="match status" value="1"/>
</dbReference>
<dbReference type="PANTHER" id="PTHR45982:SF1">
    <property type="entry name" value="REGULATOR OF CHROMOSOME CONDENSATION"/>
    <property type="match status" value="1"/>
</dbReference>
<dbReference type="Pfam" id="PF13540">
    <property type="entry name" value="RCC1_2"/>
    <property type="match status" value="3"/>
</dbReference>
<reference evidence="1 2" key="1">
    <citation type="submission" date="2018-11" db="EMBL/GenBank/DDBJ databases">
        <authorList>
            <person name="Li F."/>
        </authorList>
    </citation>
    <scope>NUCLEOTIDE SEQUENCE [LARGE SCALE GENOMIC DNA]</scope>
    <source>
        <strain evidence="1 2">KIS18-7</strain>
    </source>
</reference>
<evidence type="ECO:0000313" key="1">
    <source>
        <dbReference type="EMBL" id="RNL79770.1"/>
    </source>
</evidence>
<dbReference type="Proteomes" id="UP000277094">
    <property type="component" value="Unassembled WGS sequence"/>
</dbReference>
<dbReference type="EMBL" id="RJSG01000002">
    <property type="protein sequence ID" value="RNL79770.1"/>
    <property type="molecule type" value="Genomic_DNA"/>
</dbReference>
<dbReference type="InterPro" id="IPR051553">
    <property type="entry name" value="Ran_GTPase-activating"/>
</dbReference>
<keyword evidence="2" id="KW-1185">Reference proteome</keyword>
<protein>
    <recommendedName>
        <fullName evidence="3">Chromosome condensation regulator RCC1</fullName>
    </recommendedName>
</protein>
<organism evidence="1 2">
    <name type="scientific">Nocardioides marmorisolisilvae</name>
    <dbReference type="NCBI Taxonomy" id="1542737"/>
    <lineage>
        <taxon>Bacteria</taxon>
        <taxon>Bacillati</taxon>
        <taxon>Actinomycetota</taxon>
        <taxon>Actinomycetes</taxon>
        <taxon>Propionibacteriales</taxon>
        <taxon>Nocardioidaceae</taxon>
        <taxon>Nocardioides</taxon>
    </lineage>
</organism>
<dbReference type="RefSeq" id="WP_123234274.1">
    <property type="nucleotide sequence ID" value="NZ_RJSG01000002.1"/>
</dbReference>
<evidence type="ECO:0000313" key="2">
    <source>
        <dbReference type="Proteomes" id="UP000277094"/>
    </source>
</evidence>
<dbReference type="InterPro" id="IPR009091">
    <property type="entry name" value="RCC1/BLIP-II"/>
</dbReference>
<name>A0A3N0DVX2_9ACTN</name>
<dbReference type="OrthoDB" id="9796385at2"/>
<dbReference type="Gene3D" id="2.130.10.30">
    <property type="entry name" value="Regulator of chromosome condensation 1/beta-lactamase-inhibitor protein II"/>
    <property type="match status" value="2"/>
</dbReference>
<dbReference type="PROSITE" id="PS50012">
    <property type="entry name" value="RCC1_3"/>
    <property type="match status" value="1"/>
</dbReference>
<dbReference type="GO" id="GO:0005085">
    <property type="term" value="F:guanyl-nucleotide exchange factor activity"/>
    <property type="evidence" value="ECO:0007669"/>
    <property type="project" value="TreeGrafter"/>
</dbReference>
<proteinExistence type="predicted"/>
<dbReference type="InterPro" id="IPR000408">
    <property type="entry name" value="Reg_chr_condens"/>
</dbReference>
<accession>A0A3N0DVX2</accession>
<dbReference type="GO" id="GO:0005737">
    <property type="term" value="C:cytoplasm"/>
    <property type="evidence" value="ECO:0007669"/>
    <property type="project" value="TreeGrafter"/>
</dbReference>
<comment type="caution">
    <text evidence="1">The sequence shown here is derived from an EMBL/GenBank/DDBJ whole genome shotgun (WGS) entry which is preliminary data.</text>
</comment>